<evidence type="ECO:0000313" key="1">
    <source>
        <dbReference type="EMBL" id="CAD7606449.1"/>
    </source>
</evidence>
<sequence>MKCGAAQAVERVLAQSVQVRRKGARAEQNTSGWSTEPTQDVLIAIPAARPFLSQHVIPTRSRKSGGSYIADFTLRPDEFR</sequence>
<dbReference type="EMBL" id="OE844928">
    <property type="protein sequence ID" value="CAD7606449.1"/>
    <property type="molecule type" value="Genomic_DNA"/>
</dbReference>
<proteinExistence type="predicted"/>
<protein>
    <submittedName>
        <fullName evidence="1">Uncharacterized protein</fullName>
    </submittedName>
</protein>
<dbReference type="AlphaFoldDB" id="A0A7R9PQV4"/>
<organism evidence="1">
    <name type="scientific">Timema genevievae</name>
    <name type="common">Walking stick</name>
    <dbReference type="NCBI Taxonomy" id="629358"/>
    <lineage>
        <taxon>Eukaryota</taxon>
        <taxon>Metazoa</taxon>
        <taxon>Ecdysozoa</taxon>
        <taxon>Arthropoda</taxon>
        <taxon>Hexapoda</taxon>
        <taxon>Insecta</taxon>
        <taxon>Pterygota</taxon>
        <taxon>Neoptera</taxon>
        <taxon>Polyneoptera</taxon>
        <taxon>Phasmatodea</taxon>
        <taxon>Timematodea</taxon>
        <taxon>Timematoidea</taxon>
        <taxon>Timematidae</taxon>
        <taxon>Timema</taxon>
    </lineage>
</organism>
<name>A0A7R9PQV4_TIMGE</name>
<reference evidence="1" key="1">
    <citation type="submission" date="2020-11" db="EMBL/GenBank/DDBJ databases">
        <authorList>
            <person name="Tran Van P."/>
        </authorList>
    </citation>
    <scope>NUCLEOTIDE SEQUENCE</scope>
</reference>
<accession>A0A7R9PQV4</accession>
<gene>
    <name evidence="1" type="ORF">TGEB3V08_LOCUS9869</name>
</gene>